<accession>A0ACD3ACY8</accession>
<protein>
    <submittedName>
        <fullName evidence="1">Uncharacterized protein</fullName>
    </submittedName>
</protein>
<dbReference type="EMBL" id="ML208521">
    <property type="protein sequence ID" value="TFK63474.1"/>
    <property type="molecule type" value="Genomic_DNA"/>
</dbReference>
<gene>
    <name evidence="1" type="ORF">BDN72DRAFT_847597</name>
</gene>
<sequence>MPITYRQRPTSTPAALDNTQSQDIPSPTDADDTIVLSDLVRRGEASRLRRRGAMRLDHSSTSQPTTQRNSSPPIISVGSTNWEASLEGTSLAPAPSRSIRSSRQSRRNAEDDQEEDVYTLVCGGYENDASSCAIEDDSCLPYHTSALPVLPPTSSNTAMYQRANHTNGCGALIHIHAAPRPKLNVWTAKSESSDSVITLDPSYFDQVTVGKMAKNACGCVREGVGCAICGNPLGTRYRPCKTAGDGISTLRAKPPGPLFPEGPRYWHASTGPSTSQSSHSNLFVYTFFASSVTSFPHYEFPHKFPSEPFVADEPPQDLRDPLVLPLPLDTADMDLGSERQDVYLNPYTDRYITASPVNLSDVGEDDRDQGDFSAREPEVFVPSSVYGDQPFDPDGEFISLDEPGSPDKASEAMLFPER</sequence>
<keyword evidence="2" id="KW-1185">Reference proteome</keyword>
<name>A0ACD3ACY8_9AGAR</name>
<reference evidence="1 2" key="1">
    <citation type="journal article" date="2019" name="Nat. Ecol. Evol.">
        <title>Megaphylogeny resolves global patterns of mushroom evolution.</title>
        <authorList>
            <person name="Varga T."/>
            <person name="Krizsan K."/>
            <person name="Foldi C."/>
            <person name="Dima B."/>
            <person name="Sanchez-Garcia M."/>
            <person name="Sanchez-Ramirez S."/>
            <person name="Szollosi G.J."/>
            <person name="Szarkandi J.G."/>
            <person name="Papp V."/>
            <person name="Albert L."/>
            <person name="Andreopoulos W."/>
            <person name="Angelini C."/>
            <person name="Antonin V."/>
            <person name="Barry K.W."/>
            <person name="Bougher N.L."/>
            <person name="Buchanan P."/>
            <person name="Buyck B."/>
            <person name="Bense V."/>
            <person name="Catcheside P."/>
            <person name="Chovatia M."/>
            <person name="Cooper J."/>
            <person name="Damon W."/>
            <person name="Desjardin D."/>
            <person name="Finy P."/>
            <person name="Geml J."/>
            <person name="Haridas S."/>
            <person name="Hughes K."/>
            <person name="Justo A."/>
            <person name="Karasinski D."/>
            <person name="Kautmanova I."/>
            <person name="Kiss B."/>
            <person name="Kocsube S."/>
            <person name="Kotiranta H."/>
            <person name="LaButti K.M."/>
            <person name="Lechner B.E."/>
            <person name="Liimatainen K."/>
            <person name="Lipzen A."/>
            <person name="Lukacs Z."/>
            <person name="Mihaltcheva S."/>
            <person name="Morgado L.N."/>
            <person name="Niskanen T."/>
            <person name="Noordeloos M.E."/>
            <person name="Ohm R.A."/>
            <person name="Ortiz-Santana B."/>
            <person name="Ovrebo C."/>
            <person name="Racz N."/>
            <person name="Riley R."/>
            <person name="Savchenko A."/>
            <person name="Shiryaev A."/>
            <person name="Soop K."/>
            <person name="Spirin V."/>
            <person name="Szebenyi C."/>
            <person name="Tomsovsky M."/>
            <person name="Tulloss R.E."/>
            <person name="Uehling J."/>
            <person name="Grigoriev I.V."/>
            <person name="Vagvolgyi C."/>
            <person name="Papp T."/>
            <person name="Martin F.M."/>
            <person name="Miettinen O."/>
            <person name="Hibbett D.S."/>
            <person name="Nagy L.G."/>
        </authorList>
    </citation>
    <scope>NUCLEOTIDE SEQUENCE [LARGE SCALE GENOMIC DNA]</scope>
    <source>
        <strain evidence="1 2">NL-1719</strain>
    </source>
</reference>
<dbReference type="Proteomes" id="UP000308600">
    <property type="component" value="Unassembled WGS sequence"/>
</dbReference>
<organism evidence="1 2">
    <name type="scientific">Pluteus cervinus</name>
    <dbReference type="NCBI Taxonomy" id="181527"/>
    <lineage>
        <taxon>Eukaryota</taxon>
        <taxon>Fungi</taxon>
        <taxon>Dikarya</taxon>
        <taxon>Basidiomycota</taxon>
        <taxon>Agaricomycotina</taxon>
        <taxon>Agaricomycetes</taxon>
        <taxon>Agaricomycetidae</taxon>
        <taxon>Agaricales</taxon>
        <taxon>Pluteineae</taxon>
        <taxon>Pluteaceae</taxon>
        <taxon>Pluteus</taxon>
    </lineage>
</organism>
<proteinExistence type="predicted"/>
<evidence type="ECO:0000313" key="2">
    <source>
        <dbReference type="Proteomes" id="UP000308600"/>
    </source>
</evidence>
<evidence type="ECO:0000313" key="1">
    <source>
        <dbReference type="EMBL" id="TFK63474.1"/>
    </source>
</evidence>